<organism evidence="1 2">
    <name type="scientific">Mycena maculata</name>
    <dbReference type="NCBI Taxonomy" id="230809"/>
    <lineage>
        <taxon>Eukaryota</taxon>
        <taxon>Fungi</taxon>
        <taxon>Dikarya</taxon>
        <taxon>Basidiomycota</taxon>
        <taxon>Agaricomycotina</taxon>
        <taxon>Agaricomycetes</taxon>
        <taxon>Agaricomycetidae</taxon>
        <taxon>Agaricales</taxon>
        <taxon>Marasmiineae</taxon>
        <taxon>Mycenaceae</taxon>
        <taxon>Mycena</taxon>
    </lineage>
</organism>
<proteinExistence type="predicted"/>
<dbReference type="AlphaFoldDB" id="A0AAD7HJD3"/>
<dbReference type="Proteomes" id="UP001215280">
    <property type="component" value="Unassembled WGS sequence"/>
</dbReference>
<accession>A0AAD7HJD3</accession>
<evidence type="ECO:0000313" key="1">
    <source>
        <dbReference type="EMBL" id="KAJ7722077.1"/>
    </source>
</evidence>
<name>A0AAD7HJD3_9AGAR</name>
<evidence type="ECO:0000313" key="2">
    <source>
        <dbReference type="Proteomes" id="UP001215280"/>
    </source>
</evidence>
<dbReference type="EMBL" id="JARJLG010000262">
    <property type="protein sequence ID" value="KAJ7722077.1"/>
    <property type="molecule type" value="Genomic_DNA"/>
</dbReference>
<protein>
    <submittedName>
        <fullName evidence="1">Uncharacterized protein</fullName>
    </submittedName>
</protein>
<reference evidence="1" key="1">
    <citation type="submission" date="2023-03" db="EMBL/GenBank/DDBJ databases">
        <title>Massive genome expansion in bonnet fungi (Mycena s.s.) driven by repeated elements and novel gene families across ecological guilds.</title>
        <authorList>
            <consortium name="Lawrence Berkeley National Laboratory"/>
            <person name="Harder C.B."/>
            <person name="Miyauchi S."/>
            <person name="Viragh M."/>
            <person name="Kuo A."/>
            <person name="Thoen E."/>
            <person name="Andreopoulos B."/>
            <person name="Lu D."/>
            <person name="Skrede I."/>
            <person name="Drula E."/>
            <person name="Henrissat B."/>
            <person name="Morin E."/>
            <person name="Kohler A."/>
            <person name="Barry K."/>
            <person name="LaButti K."/>
            <person name="Morin E."/>
            <person name="Salamov A."/>
            <person name="Lipzen A."/>
            <person name="Mereny Z."/>
            <person name="Hegedus B."/>
            <person name="Baldrian P."/>
            <person name="Stursova M."/>
            <person name="Weitz H."/>
            <person name="Taylor A."/>
            <person name="Grigoriev I.V."/>
            <person name="Nagy L.G."/>
            <person name="Martin F."/>
            <person name="Kauserud H."/>
        </authorList>
    </citation>
    <scope>NUCLEOTIDE SEQUENCE</scope>
    <source>
        <strain evidence="1">CBHHK188m</strain>
    </source>
</reference>
<sequence>MAYNPEIMVQLWTYRDWASKRNLGDGSSERRRIDRTENVLDPNPSWPKGWRGVREKRNRAVEIWPDPGRTDHFEGLLTAMLRVYWISPYESIKPYLRNDGLIGSYGITDRDPNRGDINFLSTPHLPSPFLHHFFLDPRLWGLVRIPQRWPSIWRDTGWQLTGLSLVTHAGKVIVQNHAISVLLIVGFFGGDVSNLEWSWASSLVLSSRTLIHPATPISRFPVDCKHVFCPFLYLISTP</sequence>
<comment type="caution">
    <text evidence="1">The sequence shown here is derived from an EMBL/GenBank/DDBJ whole genome shotgun (WGS) entry which is preliminary data.</text>
</comment>
<keyword evidence="2" id="KW-1185">Reference proteome</keyword>
<gene>
    <name evidence="1" type="ORF">DFH07DRAFT_946779</name>
</gene>